<dbReference type="Proteomes" id="UP001157502">
    <property type="component" value="Chromosome 10"/>
</dbReference>
<sequence>MPAVIILIFIICAARWLRPKCTVEIIYGSSEGPALSANGPATATARLESAAGNRSTAEPQHFYGRLVVMRSFDVADDGEPREGKGRDPLEEREVRRGQHVSLTDTGKTRGEGGSSCSVAESKPRSK</sequence>
<dbReference type="EMBL" id="CM055737">
    <property type="protein sequence ID" value="KAJ8005950.1"/>
    <property type="molecule type" value="Genomic_DNA"/>
</dbReference>
<evidence type="ECO:0000313" key="1">
    <source>
        <dbReference type="EMBL" id="KAJ8005950.1"/>
    </source>
</evidence>
<keyword evidence="2" id="KW-1185">Reference proteome</keyword>
<comment type="caution">
    <text evidence="1">The sequence shown here is derived from an EMBL/GenBank/DDBJ whole genome shotgun (WGS) entry which is preliminary data.</text>
</comment>
<accession>A0ACC2GR97</accession>
<evidence type="ECO:0000313" key="2">
    <source>
        <dbReference type="Proteomes" id="UP001157502"/>
    </source>
</evidence>
<protein>
    <submittedName>
        <fullName evidence="1">Uncharacterized protein</fullName>
    </submittedName>
</protein>
<gene>
    <name evidence="1" type="ORF">DPEC_G00123200</name>
</gene>
<reference evidence="1" key="1">
    <citation type="submission" date="2021-05" db="EMBL/GenBank/DDBJ databases">
        <authorList>
            <person name="Pan Q."/>
            <person name="Jouanno E."/>
            <person name="Zahm M."/>
            <person name="Klopp C."/>
            <person name="Cabau C."/>
            <person name="Louis A."/>
            <person name="Berthelot C."/>
            <person name="Parey E."/>
            <person name="Roest Crollius H."/>
            <person name="Montfort J."/>
            <person name="Robinson-Rechavi M."/>
            <person name="Bouchez O."/>
            <person name="Lampietro C."/>
            <person name="Lopez Roques C."/>
            <person name="Donnadieu C."/>
            <person name="Postlethwait J."/>
            <person name="Bobe J."/>
            <person name="Dillon D."/>
            <person name="Chandos A."/>
            <person name="von Hippel F."/>
            <person name="Guiguen Y."/>
        </authorList>
    </citation>
    <scope>NUCLEOTIDE SEQUENCE</scope>
    <source>
        <strain evidence="1">YG-Jan2019</strain>
    </source>
</reference>
<proteinExistence type="predicted"/>
<name>A0ACC2GR97_DALPE</name>
<organism evidence="1 2">
    <name type="scientific">Dallia pectoralis</name>
    <name type="common">Alaska blackfish</name>
    <dbReference type="NCBI Taxonomy" id="75939"/>
    <lineage>
        <taxon>Eukaryota</taxon>
        <taxon>Metazoa</taxon>
        <taxon>Chordata</taxon>
        <taxon>Craniata</taxon>
        <taxon>Vertebrata</taxon>
        <taxon>Euteleostomi</taxon>
        <taxon>Actinopterygii</taxon>
        <taxon>Neopterygii</taxon>
        <taxon>Teleostei</taxon>
        <taxon>Protacanthopterygii</taxon>
        <taxon>Esociformes</taxon>
        <taxon>Umbridae</taxon>
        <taxon>Dallia</taxon>
    </lineage>
</organism>